<proteinExistence type="predicted"/>
<dbReference type="AlphaFoldDB" id="A0A5D9CBF2"/>
<dbReference type="Proteomes" id="UP000322077">
    <property type="component" value="Unassembled WGS sequence"/>
</dbReference>
<gene>
    <name evidence="2" type="ORF">FYJ91_02675</name>
</gene>
<evidence type="ECO:0000313" key="2">
    <source>
        <dbReference type="EMBL" id="TZG29059.1"/>
    </source>
</evidence>
<comment type="caution">
    <text evidence="2">The sequence shown here is derived from an EMBL/GenBank/DDBJ whole genome shotgun (WGS) entry which is preliminary data.</text>
</comment>
<sequence length="249" mass="25960">MVYPPPTLVRKPTSRAVWIRRLVLVGTLLVLVGTWAVSNFMKSGEREPLVTAGQDRLAEDMAVDGGTETTLGPIDGQEAALPSPADPAPAPDAAPAEQAAVAAPPAPEPVATQPRSSDSRLANNWHYVPRLGDGPAAIFTRNGGAWDYALACNTARGQIEFIAVRTGDPQGFGGQYMRAGGVTARMDATYSRTAGGTISMVLPARHQLFDAVAGQGQAIEAQVVAGAPAMLPVNGDVVRLVRQCRGQGA</sequence>
<evidence type="ECO:0000256" key="1">
    <source>
        <dbReference type="SAM" id="MobiDB-lite"/>
    </source>
</evidence>
<accession>A0A5D9CBF2</accession>
<keyword evidence="3" id="KW-1185">Reference proteome</keyword>
<protein>
    <submittedName>
        <fullName evidence="2">Uncharacterized protein</fullName>
    </submittedName>
</protein>
<reference evidence="2 3" key="1">
    <citation type="submission" date="2019-08" db="EMBL/GenBank/DDBJ databases">
        <authorList>
            <person name="Wang G."/>
            <person name="Xu Z."/>
        </authorList>
    </citation>
    <scope>NUCLEOTIDE SEQUENCE [LARGE SCALE GENOMIC DNA]</scope>
    <source>
        <strain evidence="2 3">ZX</strain>
    </source>
</reference>
<name>A0A5D9CBF2_9SPHN</name>
<evidence type="ECO:0000313" key="3">
    <source>
        <dbReference type="Proteomes" id="UP000322077"/>
    </source>
</evidence>
<feature type="compositionally biased region" description="Low complexity" evidence="1">
    <location>
        <begin position="93"/>
        <end position="114"/>
    </location>
</feature>
<dbReference type="EMBL" id="VTOU01000001">
    <property type="protein sequence ID" value="TZG29059.1"/>
    <property type="molecule type" value="Genomic_DNA"/>
</dbReference>
<organism evidence="2 3">
    <name type="scientific">Sphingomonas montanisoli</name>
    <dbReference type="NCBI Taxonomy" id="2606412"/>
    <lineage>
        <taxon>Bacteria</taxon>
        <taxon>Pseudomonadati</taxon>
        <taxon>Pseudomonadota</taxon>
        <taxon>Alphaproteobacteria</taxon>
        <taxon>Sphingomonadales</taxon>
        <taxon>Sphingomonadaceae</taxon>
        <taxon>Sphingomonas</taxon>
    </lineage>
</organism>
<feature type="region of interest" description="Disordered" evidence="1">
    <location>
        <begin position="65"/>
        <end position="121"/>
    </location>
</feature>
<dbReference type="RefSeq" id="WP_149520723.1">
    <property type="nucleotide sequence ID" value="NZ_VTOU01000001.1"/>
</dbReference>